<evidence type="ECO:0000313" key="3">
    <source>
        <dbReference type="EMBL" id="AXY73610.1"/>
    </source>
</evidence>
<dbReference type="OrthoDB" id="1421255at2"/>
<keyword evidence="2" id="KW-1133">Transmembrane helix</keyword>
<feature type="transmembrane region" description="Helical" evidence="2">
    <location>
        <begin position="34"/>
        <end position="53"/>
    </location>
</feature>
<gene>
    <name evidence="3" type="ORF">D3H65_06265</name>
</gene>
<dbReference type="EMBL" id="CP032157">
    <property type="protein sequence ID" value="AXY73610.1"/>
    <property type="molecule type" value="Genomic_DNA"/>
</dbReference>
<feature type="transmembrane region" description="Helical" evidence="2">
    <location>
        <begin position="275"/>
        <end position="297"/>
    </location>
</feature>
<dbReference type="Pfam" id="PF14362">
    <property type="entry name" value="DUF4407"/>
    <property type="match status" value="1"/>
</dbReference>
<dbReference type="RefSeq" id="WP_119049446.1">
    <property type="nucleotide sequence ID" value="NZ_CP032157.1"/>
</dbReference>
<dbReference type="AlphaFoldDB" id="A0A3B7MKH2"/>
<name>A0A3B7MKH2_9BACT</name>
<feature type="coiled-coil region" evidence="1">
    <location>
        <begin position="140"/>
        <end position="167"/>
    </location>
</feature>
<dbReference type="PROSITE" id="PS51257">
    <property type="entry name" value="PROKAR_LIPOPROTEIN"/>
    <property type="match status" value="1"/>
</dbReference>
<feature type="transmembrane region" description="Helical" evidence="2">
    <location>
        <begin position="59"/>
        <end position="79"/>
    </location>
</feature>
<keyword evidence="2" id="KW-0812">Transmembrane</keyword>
<keyword evidence="2" id="KW-0472">Membrane</keyword>
<proteinExistence type="predicted"/>
<accession>A0A3B7MKH2</accession>
<evidence type="ECO:0000313" key="4">
    <source>
        <dbReference type="Proteomes" id="UP000263900"/>
    </source>
</evidence>
<dbReference type="Proteomes" id="UP000263900">
    <property type="component" value="Chromosome"/>
</dbReference>
<organism evidence="3 4">
    <name type="scientific">Paraflavitalea soli</name>
    <dbReference type="NCBI Taxonomy" id="2315862"/>
    <lineage>
        <taxon>Bacteria</taxon>
        <taxon>Pseudomonadati</taxon>
        <taxon>Bacteroidota</taxon>
        <taxon>Chitinophagia</taxon>
        <taxon>Chitinophagales</taxon>
        <taxon>Chitinophagaceae</taxon>
        <taxon>Paraflavitalea</taxon>
    </lineage>
</organism>
<sequence>MRNLWVRFGCFLTGYNYQILQGCSEAAFKAVKKYTAAMLIVCILWFFIGFTFAQRYLGSSIGGSVAAGIIAIIIIVQVEKQIILSIHPGKWLLIFRFCLAFMMSILGAVIIDQILLEKDIELEKVSYNSKRVDLILPSKTAELRSQIMALDTTINNKEEEKKRYIDDIGIHPTIPIITTQVQKTIVQNKVKGSTGRDSTIFDTHNTNTVIRGSMPNPKLALIQPIDSAIGAMRQQKARKENDLLHIRPELERELKEKTGFLDELKVMVQLISGSYVALCFWLLWILFFLFIEMLVLFSKMGDKSSDYEKAVLHHMNLRMRRLDLLAKGLEDTPSKMSLNTNTAN</sequence>
<keyword evidence="4" id="KW-1185">Reference proteome</keyword>
<feature type="transmembrane region" description="Helical" evidence="2">
    <location>
        <begin position="91"/>
        <end position="111"/>
    </location>
</feature>
<evidence type="ECO:0000256" key="2">
    <source>
        <dbReference type="SAM" id="Phobius"/>
    </source>
</evidence>
<keyword evidence="1" id="KW-0175">Coiled coil</keyword>
<dbReference type="KEGG" id="pseg:D3H65_06265"/>
<reference evidence="3 4" key="1">
    <citation type="submission" date="2018-09" db="EMBL/GenBank/DDBJ databases">
        <title>Genome sequencing of strain 6GH32-13.</title>
        <authorList>
            <person name="Weon H.-Y."/>
            <person name="Heo J."/>
            <person name="Kwon S.-W."/>
        </authorList>
    </citation>
    <scope>NUCLEOTIDE SEQUENCE [LARGE SCALE GENOMIC DNA]</scope>
    <source>
        <strain evidence="3 4">5GH32-13</strain>
    </source>
</reference>
<evidence type="ECO:0000256" key="1">
    <source>
        <dbReference type="SAM" id="Coils"/>
    </source>
</evidence>
<dbReference type="InterPro" id="IPR025519">
    <property type="entry name" value="DUF4407"/>
</dbReference>
<protein>
    <submittedName>
        <fullName evidence="3">DUF4407 domain-containing protein</fullName>
    </submittedName>
</protein>